<accession>F8QCL9</accession>
<proteinExistence type="predicted"/>
<evidence type="ECO:0000313" key="2">
    <source>
        <dbReference type="EMBL" id="EGN93884.1"/>
    </source>
</evidence>
<evidence type="ECO:0000256" key="1">
    <source>
        <dbReference type="SAM" id="MobiDB-lite"/>
    </source>
</evidence>
<organism evidence="3">
    <name type="scientific">Serpula lacrymans var. lacrymans (strain S7.3)</name>
    <name type="common">Dry rot fungus</name>
    <dbReference type="NCBI Taxonomy" id="936435"/>
    <lineage>
        <taxon>Eukaryota</taxon>
        <taxon>Fungi</taxon>
        <taxon>Dikarya</taxon>
        <taxon>Basidiomycota</taxon>
        <taxon>Agaricomycotina</taxon>
        <taxon>Agaricomycetes</taxon>
        <taxon>Agaricomycetidae</taxon>
        <taxon>Boletales</taxon>
        <taxon>Coniophorineae</taxon>
        <taxon>Serpulaceae</taxon>
        <taxon>Serpula</taxon>
    </lineage>
</organism>
<evidence type="ECO:0000313" key="3">
    <source>
        <dbReference type="Proteomes" id="UP000008063"/>
    </source>
</evidence>
<dbReference type="EMBL" id="GL945490">
    <property type="protein sequence ID" value="EGN93884.1"/>
    <property type="molecule type" value="Genomic_DNA"/>
</dbReference>
<dbReference type="Proteomes" id="UP000008063">
    <property type="component" value="Unassembled WGS sequence"/>
</dbReference>
<reference evidence="3" key="1">
    <citation type="journal article" date="2011" name="Science">
        <title>The plant cell wall-decomposing machinery underlies the functional diversity of forest fungi.</title>
        <authorList>
            <person name="Eastwood D.C."/>
            <person name="Floudas D."/>
            <person name="Binder M."/>
            <person name="Majcherczyk A."/>
            <person name="Schneider P."/>
            <person name="Aerts A."/>
            <person name="Asiegbu F.O."/>
            <person name="Baker S.E."/>
            <person name="Barry K."/>
            <person name="Bendiksby M."/>
            <person name="Blumentritt M."/>
            <person name="Coutinho P.M."/>
            <person name="Cullen D."/>
            <person name="de Vries R.P."/>
            <person name="Gathman A."/>
            <person name="Goodell B."/>
            <person name="Henrissat B."/>
            <person name="Ihrmark K."/>
            <person name="Kauserud H."/>
            <person name="Kohler A."/>
            <person name="LaButti K."/>
            <person name="Lapidus A."/>
            <person name="Lavin J.L."/>
            <person name="Lee Y.-H."/>
            <person name="Lindquist E."/>
            <person name="Lilly W."/>
            <person name="Lucas S."/>
            <person name="Morin E."/>
            <person name="Murat C."/>
            <person name="Oguiza J.A."/>
            <person name="Park J."/>
            <person name="Pisabarro A.G."/>
            <person name="Riley R."/>
            <person name="Rosling A."/>
            <person name="Salamov A."/>
            <person name="Schmidt O."/>
            <person name="Schmutz J."/>
            <person name="Skrede I."/>
            <person name="Stenlid J."/>
            <person name="Wiebenga A."/>
            <person name="Xie X."/>
            <person name="Kuees U."/>
            <person name="Hibbett D.S."/>
            <person name="Hoffmeister D."/>
            <person name="Hoegberg N."/>
            <person name="Martin F."/>
            <person name="Grigoriev I.V."/>
            <person name="Watkinson S.C."/>
        </authorList>
    </citation>
    <scope>NUCLEOTIDE SEQUENCE [LARGE SCALE GENOMIC DNA]</scope>
    <source>
        <strain evidence="3">strain S7.3</strain>
    </source>
</reference>
<keyword evidence="3" id="KW-1185">Reference proteome</keyword>
<dbReference type="AlphaFoldDB" id="F8QCL9"/>
<feature type="region of interest" description="Disordered" evidence="1">
    <location>
        <begin position="168"/>
        <end position="189"/>
    </location>
</feature>
<dbReference type="InParanoid" id="F8QCL9"/>
<sequence>MADVNHTAIAEPLPALWCLLLEYANSTITASDTHIATLSKLNNPHPWRTMKKMQNIGLTYLQPSKPFFKLNVDSMWKAKAQFDLVLLTDSEDHPPEAIACSAKAFTALMILSTEMEETIDNSVAPADLEMVVVSPNLFTGLPDKRKPTAPNIDATRIKLLTSKMIASTPVTPSDKGKAPSSSAAHGVHN</sequence>
<dbReference type="HOGENOM" id="CLU_1435227_0_0_1"/>
<gene>
    <name evidence="2" type="ORF">SERLA73DRAFT_78261</name>
</gene>
<name>F8QCL9_SERL3</name>
<protein>
    <submittedName>
        <fullName evidence="2">Uncharacterized protein</fullName>
    </submittedName>
</protein>